<protein>
    <submittedName>
        <fullName evidence="1">Uncharacterized protein</fullName>
    </submittedName>
</protein>
<reference evidence="1" key="1">
    <citation type="journal article" date="2015" name="Nature">
        <title>Complex archaea that bridge the gap between prokaryotes and eukaryotes.</title>
        <authorList>
            <person name="Spang A."/>
            <person name="Saw J.H."/>
            <person name="Jorgensen S.L."/>
            <person name="Zaremba-Niedzwiedzka K."/>
            <person name="Martijn J."/>
            <person name="Lind A.E."/>
            <person name="van Eijk R."/>
            <person name="Schleper C."/>
            <person name="Guy L."/>
            <person name="Ettema T.J."/>
        </authorList>
    </citation>
    <scope>NUCLEOTIDE SEQUENCE</scope>
</reference>
<gene>
    <name evidence="1" type="ORF">LCGC14_1951100</name>
</gene>
<name>A0A0F9IEH5_9ZZZZ</name>
<proteinExistence type="predicted"/>
<dbReference type="AlphaFoldDB" id="A0A0F9IEH5"/>
<accession>A0A0F9IEH5</accession>
<evidence type="ECO:0000313" key="1">
    <source>
        <dbReference type="EMBL" id="KKL85802.1"/>
    </source>
</evidence>
<dbReference type="EMBL" id="LAZR01021302">
    <property type="protein sequence ID" value="KKL85802.1"/>
    <property type="molecule type" value="Genomic_DNA"/>
</dbReference>
<sequence length="56" mass="5867">MPKRRSPLSEMEASIIPNTGLLSTTEHVGRPNKCAGAVLEAPWGSDDSPGPTGVCF</sequence>
<organism evidence="1">
    <name type="scientific">marine sediment metagenome</name>
    <dbReference type="NCBI Taxonomy" id="412755"/>
    <lineage>
        <taxon>unclassified sequences</taxon>
        <taxon>metagenomes</taxon>
        <taxon>ecological metagenomes</taxon>
    </lineage>
</organism>
<comment type="caution">
    <text evidence="1">The sequence shown here is derived from an EMBL/GenBank/DDBJ whole genome shotgun (WGS) entry which is preliminary data.</text>
</comment>